<accession>A0A4E9DJN9</accession>
<reference evidence="1" key="1">
    <citation type="submission" date="2019-04" db="EMBL/GenBank/DDBJ databases">
        <authorList>
            <person name="Melise S."/>
            <person name="Noan J."/>
            <person name="Okalmin O."/>
        </authorList>
    </citation>
    <scope>NUCLEOTIDE SEQUENCE</scope>
    <source>
        <strain evidence="1">FN9</strain>
    </source>
</reference>
<dbReference type="AlphaFoldDB" id="A0A4E9DJN9"/>
<sequence length="205" mass="22651">MSLTTSIQGRDQDDRCRGLTWQEWSTYFSVPGLWNQSFCLRQQHLGLVESLDLIVGWLVQCLLAPTLRLDLRLSLGSSALIGHPISSAQRQSQSQTRQTPDAAPASGWIIFYFSNTAPGLFVPVLHHFTLRLPYLTCQTIATQLQASPPFCLTQLGQIRFLLSSSAPLFSSISTDVSILPSYFFAVNLGRLASGVASQRFSPLAF</sequence>
<gene>
    <name evidence="1" type="ORF">FUG_LOCUS34993</name>
</gene>
<name>A0A4E9DJN9_GIBZA</name>
<protein>
    <submittedName>
        <fullName evidence="1">Uncharacterized protein</fullName>
    </submittedName>
</protein>
<evidence type="ECO:0000313" key="1">
    <source>
        <dbReference type="EMBL" id="VIO52540.1"/>
    </source>
</evidence>
<proteinExistence type="predicted"/>
<dbReference type="EMBL" id="CAAKMV010000033">
    <property type="protein sequence ID" value="VIO52540.1"/>
    <property type="molecule type" value="Genomic_DNA"/>
</dbReference>
<organism evidence="1">
    <name type="scientific">Gibberella zeae</name>
    <name type="common">Wheat head blight fungus</name>
    <name type="synonym">Fusarium graminearum</name>
    <dbReference type="NCBI Taxonomy" id="5518"/>
    <lineage>
        <taxon>Eukaryota</taxon>
        <taxon>Fungi</taxon>
        <taxon>Dikarya</taxon>
        <taxon>Ascomycota</taxon>
        <taxon>Pezizomycotina</taxon>
        <taxon>Sordariomycetes</taxon>
        <taxon>Hypocreomycetidae</taxon>
        <taxon>Hypocreales</taxon>
        <taxon>Nectriaceae</taxon>
        <taxon>Fusarium</taxon>
    </lineage>
</organism>